<feature type="transmembrane region" description="Helical" evidence="2">
    <location>
        <begin position="62"/>
        <end position="81"/>
    </location>
</feature>
<evidence type="ECO:0000256" key="2">
    <source>
        <dbReference type="SAM" id="Phobius"/>
    </source>
</evidence>
<evidence type="ECO:0000256" key="1">
    <source>
        <dbReference type="SAM" id="MobiDB-lite"/>
    </source>
</evidence>
<feature type="region of interest" description="Disordered" evidence="1">
    <location>
        <begin position="20"/>
        <end position="53"/>
    </location>
</feature>
<keyword evidence="4" id="KW-1185">Reference proteome</keyword>
<sequence length="147" mass="14670">MVLGLAVLAGIGFTVAPLTGGEEEAHDDDADRSPDIYQRTGPGFAGATGGGRRGPRRLMKGAGSLLPVVVVVAALMIRAAIGELHRPGSVRRQWASATSGPALAAGLVAAVAVTVTGWSQAGAVALAWAALAGALVAFLVGRPANRP</sequence>
<evidence type="ECO:0000313" key="4">
    <source>
        <dbReference type="Proteomes" id="UP001305002"/>
    </source>
</evidence>
<keyword evidence="2" id="KW-0472">Membrane</keyword>
<dbReference type="Proteomes" id="UP001305002">
    <property type="component" value="Chromosome"/>
</dbReference>
<feature type="compositionally biased region" description="Gly residues" evidence="1">
    <location>
        <begin position="43"/>
        <end position="52"/>
    </location>
</feature>
<gene>
    <name evidence="3" type="ORF">R5U08_36545</name>
</gene>
<proteinExistence type="predicted"/>
<organism evidence="3 4">
    <name type="scientific">Streptomyces coeruleorubidus</name>
    <dbReference type="NCBI Taxonomy" id="116188"/>
    <lineage>
        <taxon>Bacteria</taxon>
        <taxon>Bacillati</taxon>
        <taxon>Actinomycetota</taxon>
        <taxon>Actinomycetes</taxon>
        <taxon>Kitasatosporales</taxon>
        <taxon>Streptomycetaceae</taxon>
        <taxon>Streptomyces</taxon>
    </lineage>
</organism>
<name>A0ABZ0KMS0_STRC4</name>
<dbReference type="RefSeq" id="WP_317927597.1">
    <property type="nucleotide sequence ID" value="NZ_CP137524.1"/>
</dbReference>
<evidence type="ECO:0000313" key="3">
    <source>
        <dbReference type="EMBL" id="WOT39324.1"/>
    </source>
</evidence>
<dbReference type="EMBL" id="CP137524">
    <property type="protein sequence ID" value="WOT39324.1"/>
    <property type="molecule type" value="Genomic_DNA"/>
</dbReference>
<feature type="transmembrane region" description="Helical" evidence="2">
    <location>
        <begin position="93"/>
        <end position="115"/>
    </location>
</feature>
<reference evidence="3 4" key="1">
    <citation type="journal article" date="2021" name="J. Microbiol. Biotechnol.">
        <title>An Efficient Markerless Deletion System Suitable for the Industrial Strains of Streptomyces.</title>
        <authorList>
            <person name="Dong J."/>
            <person name="Wei J."/>
            <person name="Li H."/>
            <person name="Zhao S."/>
            <person name="Guan W."/>
        </authorList>
    </citation>
    <scope>NUCLEOTIDE SEQUENCE [LARGE SCALE GENOMIC DNA]</scope>
    <source>
        <strain evidence="3 4">CICC 11043</strain>
    </source>
</reference>
<protein>
    <submittedName>
        <fullName evidence="3">Uncharacterized protein</fullName>
    </submittedName>
</protein>
<accession>A0ABZ0KMS0</accession>
<reference evidence="3 4" key="2">
    <citation type="journal article" date="2024" name="Microb. Biotechnol.">
        <title>The involvement of multiple ABC transporters in daunorubicin efflux in Streptomyces coeruleorubidus.</title>
        <authorList>
            <person name="Dong J."/>
            <person name="Ning J."/>
            <person name="Tian Y."/>
            <person name="Li H."/>
            <person name="Chen H."/>
            <person name="Guan W."/>
        </authorList>
    </citation>
    <scope>NUCLEOTIDE SEQUENCE [LARGE SCALE GENOMIC DNA]</scope>
    <source>
        <strain evidence="3 4">CICC 11043</strain>
    </source>
</reference>
<feature type="transmembrane region" description="Helical" evidence="2">
    <location>
        <begin position="121"/>
        <end position="141"/>
    </location>
</feature>
<keyword evidence="2" id="KW-0812">Transmembrane</keyword>
<keyword evidence="2" id="KW-1133">Transmembrane helix</keyword>